<feature type="region of interest" description="Disordered" evidence="1">
    <location>
        <begin position="200"/>
        <end position="226"/>
    </location>
</feature>
<accession>A0ABQ9VGR1</accession>
<gene>
    <name evidence="2" type="ORF">P7K49_013249</name>
</gene>
<dbReference type="Proteomes" id="UP001266305">
    <property type="component" value="Unassembled WGS sequence"/>
</dbReference>
<name>A0ABQ9VGR1_SAGOE</name>
<evidence type="ECO:0000313" key="2">
    <source>
        <dbReference type="EMBL" id="KAK2108084.1"/>
    </source>
</evidence>
<evidence type="ECO:0000313" key="3">
    <source>
        <dbReference type="Proteomes" id="UP001266305"/>
    </source>
</evidence>
<reference evidence="2 3" key="1">
    <citation type="submission" date="2023-05" db="EMBL/GenBank/DDBJ databases">
        <title>B98-5 Cell Line De Novo Hybrid Assembly: An Optical Mapping Approach.</title>
        <authorList>
            <person name="Kananen K."/>
            <person name="Auerbach J.A."/>
            <person name="Kautto E."/>
            <person name="Blachly J.S."/>
        </authorList>
    </citation>
    <scope>NUCLEOTIDE SEQUENCE [LARGE SCALE GENOMIC DNA]</scope>
    <source>
        <strain evidence="2">B95-8</strain>
        <tissue evidence="2">Cell line</tissue>
    </source>
</reference>
<sequence length="270" mass="28589">MSVQSQSEQIWGVAPSLRVGVLAPSLRTQSGVLAPSLGVQSGGVGTKPRGTEWGVGTKPRGTEWGVGTKPRGAEWGVGTKPRGAEWGVGTKPRGAEWGVGTKPRGAEWGVGTKPRGAEHGQFLLGRLVQCSTLLSSITFVCRTLAVKCAFNTFRALQLATNTAATTRKSSKMNGSLLEGATPRVAELPCWGQNPRATSDEAWRAPAPANPEHRCAHPPRTSESQSCSSVQVLGQRDFRGVAMTAWLFLPPPQVSQSGHQGGEAFLSRWGN</sequence>
<evidence type="ECO:0000256" key="1">
    <source>
        <dbReference type="SAM" id="MobiDB-lite"/>
    </source>
</evidence>
<feature type="region of interest" description="Disordered" evidence="1">
    <location>
        <begin position="42"/>
        <end position="109"/>
    </location>
</feature>
<proteinExistence type="predicted"/>
<dbReference type="EMBL" id="JASSZA010000006">
    <property type="protein sequence ID" value="KAK2108084.1"/>
    <property type="molecule type" value="Genomic_DNA"/>
</dbReference>
<keyword evidence="3" id="KW-1185">Reference proteome</keyword>
<comment type="caution">
    <text evidence="2">The sequence shown here is derived from an EMBL/GenBank/DDBJ whole genome shotgun (WGS) entry which is preliminary data.</text>
</comment>
<protein>
    <submittedName>
        <fullName evidence="2">Uncharacterized protein</fullName>
    </submittedName>
</protein>
<organism evidence="2 3">
    <name type="scientific">Saguinus oedipus</name>
    <name type="common">Cotton-top tamarin</name>
    <name type="synonym">Oedipomidas oedipus</name>
    <dbReference type="NCBI Taxonomy" id="9490"/>
    <lineage>
        <taxon>Eukaryota</taxon>
        <taxon>Metazoa</taxon>
        <taxon>Chordata</taxon>
        <taxon>Craniata</taxon>
        <taxon>Vertebrata</taxon>
        <taxon>Euteleostomi</taxon>
        <taxon>Mammalia</taxon>
        <taxon>Eutheria</taxon>
        <taxon>Euarchontoglires</taxon>
        <taxon>Primates</taxon>
        <taxon>Haplorrhini</taxon>
        <taxon>Platyrrhini</taxon>
        <taxon>Cebidae</taxon>
        <taxon>Callitrichinae</taxon>
        <taxon>Saguinus</taxon>
    </lineage>
</organism>